<dbReference type="STRING" id="2512241.A0A553HLM8"/>
<evidence type="ECO:0000256" key="1">
    <source>
        <dbReference type="ARBA" id="ARBA00022441"/>
    </source>
</evidence>
<name>A0A553HLM8_9PEZI</name>
<keyword evidence="3" id="KW-0732">Signal</keyword>
<dbReference type="SUPFAM" id="SSF50965">
    <property type="entry name" value="Galactose oxidase, central domain"/>
    <property type="match status" value="1"/>
</dbReference>
<evidence type="ECO:0000313" key="5">
    <source>
        <dbReference type="Proteomes" id="UP000319160"/>
    </source>
</evidence>
<dbReference type="PANTHER" id="PTHR46344:SF27">
    <property type="entry name" value="KELCH REPEAT SUPERFAMILY PROTEIN"/>
    <property type="match status" value="1"/>
</dbReference>
<feature type="chain" id="PRO_5021888209" description="Galactose oxidase" evidence="3">
    <location>
        <begin position="20"/>
        <end position="378"/>
    </location>
</feature>
<evidence type="ECO:0000256" key="2">
    <source>
        <dbReference type="ARBA" id="ARBA00022737"/>
    </source>
</evidence>
<evidence type="ECO:0000313" key="4">
    <source>
        <dbReference type="EMBL" id="TRX88816.1"/>
    </source>
</evidence>
<keyword evidence="2" id="KW-0677">Repeat</keyword>
<dbReference type="InterPro" id="IPR011043">
    <property type="entry name" value="Gal_Oxase/kelch_b-propeller"/>
</dbReference>
<keyword evidence="5" id="KW-1185">Reference proteome</keyword>
<organism evidence="4 5">
    <name type="scientific">Xylaria flabelliformis</name>
    <dbReference type="NCBI Taxonomy" id="2512241"/>
    <lineage>
        <taxon>Eukaryota</taxon>
        <taxon>Fungi</taxon>
        <taxon>Dikarya</taxon>
        <taxon>Ascomycota</taxon>
        <taxon>Pezizomycotina</taxon>
        <taxon>Sordariomycetes</taxon>
        <taxon>Xylariomycetidae</taxon>
        <taxon>Xylariales</taxon>
        <taxon>Xylariaceae</taxon>
        <taxon>Xylaria</taxon>
    </lineage>
</organism>
<protein>
    <recommendedName>
        <fullName evidence="6">Galactose oxidase</fullName>
    </recommendedName>
</protein>
<dbReference type="Pfam" id="PF24681">
    <property type="entry name" value="Kelch_KLHDC2_KLHL20_DRC7"/>
    <property type="match status" value="1"/>
</dbReference>
<dbReference type="PANTHER" id="PTHR46344">
    <property type="entry name" value="OS02G0202900 PROTEIN"/>
    <property type="match status" value="1"/>
</dbReference>
<dbReference type="SMART" id="SM00612">
    <property type="entry name" value="Kelch"/>
    <property type="match status" value="5"/>
</dbReference>
<reference evidence="5" key="1">
    <citation type="submission" date="2019-06" db="EMBL/GenBank/DDBJ databases">
        <title>Draft genome sequence of the griseofulvin-producing fungus Xylaria cubensis strain G536.</title>
        <authorList>
            <person name="Mead M.E."/>
            <person name="Raja H.A."/>
            <person name="Steenwyk J.L."/>
            <person name="Knowles S.L."/>
            <person name="Oberlies N.H."/>
            <person name="Rokas A."/>
        </authorList>
    </citation>
    <scope>NUCLEOTIDE SEQUENCE [LARGE SCALE GENOMIC DNA]</scope>
    <source>
        <strain evidence="5">G536</strain>
    </source>
</reference>
<proteinExistence type="predicted"/>
<gene>
    <name evidence="4" type="ORF">FHL15_010275</name>
</gene>
<feature type="signal peptide" evidence="3">
    <location>
        <begin position="1"/>
        <end position="19"/>
    </location>
</feature>
<accession>A0A553HLM8</accession>
<dbReference type="InterPro" id="IPR006652">
    <property type="entry name" value="Kelch_1"/>
</dbReference>
<dbReference type="Gene3D" id="2.120.10.80">
    <property type="entry name" value="Kelch-type beta propeller"/>
    <property type="match status" value="2"/>
</dbReference>
<evidence type="ECO:0008006" key="6">
    <source>
        <dbReference type="Google" id="ProtNLM"/>
    </source>
</evidence>
<dbReference type="EMBL" id="VFLP01000079">
    <property type="protein sequence ID" value="TRX88816.1"/>
    <property type="molecule type" value="Genomic_DNA"/>
</dbReference>
<dbReference type="Proteomes" id="UP000319160">
    <property type="component" value="Unassembled WGS sequence"/>
</dbReference>
<dbReference type="AlphaFoldDB" id="A0A553HLM8"/>
<comment type="caution">
    <text evidence="4">The sequence shown here is derived from an EMBL/GenBank/DDBJ whole genome shotgun (WGS) entry which is preliminary data.</text>
</comment>
<keyword evidence="1" id="KW-0880">Kelch repeat</keyword>
<evidence type="ECO:0000256" key="3">
    <source>
        <dbReference type="SAM" id="SignalP"/>
    </source>
</evidence>
<dbReference type="InterPro" id="IPR015915">
    <property type="entry name" value="Kelch-typ_b-propeller"/>
</dbReference>
<sequence length="378" mass="41352">MKFTGLIVGFIYMLEAAASRRSPPDPAPEPEMHRCGIWDNEAEVSTGPVQEHGVAATNDNMYVIGGIPANYSQPIFHSRRDVTAYNFDSNSWSPVAEFPIGITHPNVAGVDGGIYVLGGLTDNGKDQYWNYTTACYVYRPETDRWDPLPQMPDREARGAAAVGVYGSKIILAGGLRSVNFSGGAPGGIQKSMKRVTSFDTRTFEWKTLRPLPEPRDHAGGAVIKSKFYVTGGRDSGRANVKNNTWSLNLKTWGADWVPKEDLPSPRAGFAVGTHFHRILIFGGEGNKEDPTGVFAESLMYNTRRDEWKRVMDLPKPRHGMGAVSFVRNTWIPGGGLMEGRARPDATTNKFTLDDVLPPPNGDPPGTFNASHLPDGCLV</sequence>
<dbReference type="OrthoDB" id="45365at2759"/>